<evidence type="ECO:0000313" key="2">
    <source>
        <dbReference type="EMBL" id="KAF5546781.1"/>
    </source>
</evidence>
<name>A0A8H5J5G8_9HYPO</name>
<gene>
    <name evidence="2" type="ORF">FMEXI_5471</name>
</gene>
<feature type="compositionally biased region" description="Acidic residues" evidence="1">
    <location>
        <begin position="38"/>
        <end position="48"/>
    </location>
</feature>
<sequence length="283" mass="31674">MMAWQQPTGREGEGSQKEWAAKMMIASSSDVKKGMRVEEEEEEETEEREEYKENGVVGPADLTAKGAPSTRSWMTLENISSASPALIALLNNQKYLSNQVSKLTEMVADLKVGPRSRRSSASSRKSGDSDITNLIEYEAVDSFIADDDVLTIFQAFLTATGIPINVRKGKKTLEYGGRFHDEAIDMMKESWNPDTLDEAIARLLALEDHDIIRLYNGLSVKHRDQKAQGKGKKAVVQTRTESFQTAIDGKDTIPHRRGEKRKAPRASCEGVTTTQWKLQRDRH</sequence>
<dbReference type="Proteomes" id="UP000522262">
    <property type="component" value="Unassembled WGS sequence"/>
</dbReference>
<comment type="caution">
    <text evidence="2">The sequence shown here is derived from an EMBL/GenBank/DDBJ whole genome shotgun (WGS) entry which is preliminary data.</text>
</comment>
<evidence type="ECO:0000313" key="3">
    <source>
        <dbReference type="Proteomes" id="UP000522262"/>
    </source>
</evidence>
<keyword evidence="3" id="KW-1185">Reference proteome</keyword>
<feature type="region of interest" description="Disordered" evidence="1">
    <location>
        <begin position="29"/>
        <end position="64"/>
    </location>
</feature>
<evidence type="ECO:0000256" key="1">
    <source>
        <dbReference type="SAM" id="MobiDB-lite"/>
    </source>
</evidence>
<accession>A0A8H5J5G8</accession>
<organism evidence="2 3">
    <name type="scientific">Fusarium mexicanum</name>
    <dbReference type="NCBI Taxonomy" id="751941"/>
    <lineage>
        <taxon>Eukaryota</taxon>
        <taxon>Fungi</taxon>
        <taxon>Dikarya</taxon>
        <taxon>Ascomycota</taxon>
        <taxon>Pezizomycotina</taxon>
        <taxon>Sordariomycetes</taxon>
        <taxon>Hypocreomycetidae</taxon>
        <taxon>Hypocreales</taxon>
        <taxon>Nectriaceae</taxon>
        <taxon>Fusarium</taxon>
        <taxon>Fusarium fujikuroi species complex</taxon>
    </lineage>
</organism>
<protein>
    <submittedName>
        <fullName evidence="2">Uncharacterized protein</fullName>
    </submittedName>
</protein>
<dbReference type="EMBL" id="JAAOAM010000112">
    <property type="protein sequence ID" value="KAF5546781.1"/>
    <property type="molecule type" value="Genomic_DNA"/>
</dbReference>
<feature type="region of interest" description="Disordered" evidence="1">
    <location>
        <begin position="250"/>
        <end position="283"/>
    </location>
</feature>
<reference evidence="2 3" key="1">
    <citation type="submission" date="2020-05" db="EMBL/GenBank/DDBJ databases">
        <title>Identification and distribution of gene clusters putatively required for synthesis of sphingolipid metabolism inhibitors in phylogenetically diverse species of the filamentous fungus Fusarium.</title>
        <authorList>
            <person name="Kim H.-S."/>
            <person name="Busman M."/>
            <person name="Brown D.W."/>
            <person name="Divon H."/>
            <person name="Uhlig S."/>
            <person name="Proctor R.H."/>
        </authorList>
    </citation>
    <scope>NUCLEOTIDE SEQUENCE [LARGE SCALE GENOMIC DNA]</scope>
    <source>
        <strain evidence="2 3">NRRL 53147</strain>
    </source>
</reference>
<proteinExistence type="predicted"/>
<dbReference type="AlphaFoldDB" id="A0A8H5J5G8"/>